<evidence type="ECO:0000256" key="1">
    <source>
        <dbReference type="ARBA" id="ARBA00007495"/>
    </source>
</evidence>
<dbReference type="Gene3D" id="3.20.20.80">
    <property type="entry name" value="Glycosidases"/>
    <property type="match status" value="1"/>
</dbReference>
<comment type="caution">
    <text evidence="8">The sequence shown here is derived from an EMBL/GenBank/DDBJ whole genome shotgun (WGS) entry which is preliminary data.</text>
</comment>
<dbReference type="EMBL" id="RDQH01000336">
    <property type="protein sequence ID" value="RXH87485.1"/>
    <property type="molecule type" value="Genomic_DNA"/>
</dbReference>
<dbReference type="GO" id="GO:0000272">
    <property type="term" value="P:polysaccharide catabolic process"/>
    <property type="evidence" value="ECO:0007669"/>
    <property type="project" value="UniProtKB-KW"/>
</dbReference>
<organism evidence="8 9">
    <name type="scientific">Malus domestica</name>
    <name type="common">Apple</name>
    <name type="synonym">Pyrus malus</name>
    <dbReference type="NCBI Taxonomy" id="3750"/>
    <lineage>
        <taxon>Eukaryota</taxon>
        <taxon>Viridiplantae</taxon>
        <taxon>Streptophyta</taxon>
        <taxon>Embryophyta</taxon>
        <taxon>Tracheophyta</taxon>
        <taxon>Spermatophyta</taxon>
        <taxon>Magnoliopsida</taxon>
        <taxon>eudicotyledons</taxon>
        <taxon>Gunneridae</taxon>
        <taxon>Pentapetalae</taxon>
        <taxon>rosids</taxon>
        <taxon>fabids</taxon>
        <taxon>Rosales</taxon>
        <taxon>Rosaceae</taxon>
        <taxon>Amygdaloideae</taxon>
        <taxon>Maleae</taxon>
        <taxon>Malus</taxon>
    </lineage>
</organism>
<name>A0A498IYT5_MALDO</name>
<proteinExistence type="inferred from homology"/>
<dbReference type="Gene3D" id="2.60.120.260">
    <property type="entry name" value="Galactose-binding domain-like"/>
    <property type="match status" value="1"/>
</dbReference>
<accession>A0A498IYT5</accession>
<feature type="coiled-coil region" evidence="6">
    <location>
        <begin position="600"/>
        <end position="627"/>
    </location>
</feature>
<keyword evidence="5" id="KW-0624">Polysaccharide degradation</keyword>
<evidence type="ECO:0000256" key="2">
    <source>
        <dbReference type="ARBA" id="ARBA00022737"/>
    </source>
</evidence>
<evidence type="ECO:0000259" key="7">
    <source>
        <dbReference type="PROSITE" id="PS51760"/>
    </source>
</evidence>
<dbReference type="AlphaFoldDB" id="A0A498IYT5"/>
<dbReference type="Proteomes" id="UP000290289">
    <property type="component" value="Chromosome 10"/>
</dbReference>
<dbReference type="PANTHER" id="PTHR31490">
    <property type="entry name" value="GLYCOSYL HYDROLASE"/>
    <property type="match status" value="1"/>
</dbReference>
<keyword evidence="4" id="KW-0119">Carbohydrate metabolism</keyword>
<comment type="similarity">
    <text evidence="1">Belongs to the glycosyl hydrolase 10 (cellulase F) family.</text>
</comment>
<dbReference type="InterPro" id="IPR008979">
    <property type="entry name" value="Galactose-bd-like_sf"/>
</dbReference>
<evidence type="ECO:0000256" key="3">
    <source>
        <dbReference type="ARBA" id="ARBA00022801"/>
    </source>
</evidence>
<keyword evidence="9" id="KW-1185">Reference proteome</keyword>
<feature type="domain" description="GH10" evidence="7">
    <location>
        <begin position="193"/>
        <end position="490"/>
    </location>
</feature>
<keyword evidence="3" id="KW-0378">Hydrolase</keyword>
<reference evidence="8 9" key="1">
    <citation type="submission" date="2018-10" db="EMBL/GenBank/DDBJ databases">
        <title>A high-quality apple genome assembly.</title>
        <authorList>
            <person name="Hu J."/>
        </authorList>
    </citation>
    <scope>NUCLEOTIDE SEQUENCE [LARGE SCALE GENOMIC DNA]</scope>
    <source>
        <strain evidence="9">cv. HFTH1</strain>
        <tissue evidence="8">Young leaf</tissue>
    </source>
</reference>
<dbReference type="PROSITE" id="PS51760">
    <property type="entry name" value="GH10_2"/>
    <property type="match status" value="1"/>
</dbReference>
<gene>
    <name evidence="8" type="ORF">DVH24_034385</name>
</gene>
<evidence type="ECO:0000256" key="5">
    <source>
        <dbReference type="ARBA" id="ARBA00023326"/>
    </source>
</evidence>
<dbReference type="SUPFAM" id="SSF49785">
    <property type="entry name" value="Galactose-binding domain-like"/>
    <property type="match status" value="1"/>
</dbReference>
<dbReference type="STRING" id="3750.A0A498IYT5"/>
<sequence length="752" mass="85194">MLSYRIVLLSHSKCLGKPHKPQYSGGIVVNPELKHGLKGWSAFGNAKLQHRESQGNEFVVAHSRYEPHDSISQKIYLHRNKLYSFSAWIQVSNGSVPVTAVFKTNSGFVYAGSIVAKSNCWSMLKGGLTVNSSGPAELYFESNIASVDIWVDSISLQPFTEKQWKSHQDQSITKIRKRNVRIQALDAQGNPLENATISIQQKFSSFPFGCAINKNILTNIAYQNWFTSRFRVTTFEDEMKWYSTEPSWGHEYYSVADAMLQFARKHNVAVRGHNVFWEDPQYNPGWVKSLTKQQLFAATAKRLHSVINRYRGQVIAWDVVNENLHFNFFEHILGSKASALFYNMAIRTDGATTMFMNEFNTIEDSRDGLSTPAKYLQKLREIQTYLGNRNARLGIGLESHFSMAPNLPYIRASIDTLAAARLPIWITELDVKSNPNQALYLEQILRELHAHPQIQGIIIWSAWKPQGCYRMCLTDNNFRNLATGNVVDKLLHEWGLRAGLTSSGMTDANGFFESSLSHGDYKVKITRPSAVINSSLVQTLNVAPTTASHQPLEIQLSQYYYTYITSEHNDVSSMKGSPTMNRIWESLLQCFCDKLRKPSRMREQIKLADLERRIKAVEDIVSSFEESLDEATPVQTPSNNTNLNSRAKGKILKTKTLAYDISKRRSFKLAQYLEEILAIEGYSHPVLKGIIMFVGDVDKLIKEWNSGTQEITADGQRFIDISLFHGDYEITAVDHIANTSATPSLRVEQAEP</sequence>
<keyword evidence="6" id="KW-0175">Coiled coil</keyword>
<evidence type="ECO:0000313" key="9">
    <source>
        <dbReference type="Proteomes" id="UP000290289"/>
    </source>
</evidence>
<dbReference type="InterPro" id="IPR044846">
    <property type="entry name" value="GH10"/>
</dbReference>
<evidence type="ECO:0000313" key="8">
    <source>
        <dbReference type="EMBL" id="RXH87485.1"/>
    </source>
</evidence>
<dbReference type="InterPro" id="IPR003305">
    <property type="entry name" value="CenC_carb-bd"/>
</dbReference>
<dbReference type="SUPFAM" id="SSF51445">
    <property type="entry name" value="(Trans)glycosidases"/>
    <property type="match status" value="1"/>
</dbReference>
<dbReference type="Pfam" id="PF00331">
    <property type="entry name" value="Glyco_hydro_10"/>
    <property type="match status" value="1"/>
</dbReference>
<keyword evidence="2" id="KW-0677">Repeat</keyword>
<evidence type="ECO:0000256" key="6">
    <source>
        <dbReference type="SAM" id="Coils"/>
    </source>
</evidence>
<dbReference type="SMART" id="SM00633">
    <property type="entry name" value="Glyco_10"/>
    <property type="match status" value="1"/>
</dbReference>
<dbReference type="GO" id="GO:0031176">
    <property type="term" value="F:endo-1,4-beta-xylanase activity"/>
    <property type="evidence" value="ECO:0007669"/>
    <property type="project" value="UniProtKB-ARBA"/>
</dbReference>
<dbReference type="PANTHER" id="PTHR31490:SF2">
    <property type="entry name" value="GLYCOSYL HYDROLASE FAMILY 10 PROTEIN"/>
    <property type="match status" value="1"/>
</dbReference>
<dbReference type="Pfam" id="PF02018">
    <property type="entry name" value="CBM_4_9"/>
    <property type="match status" value="1"/>
</dbReference>
<dbReference type="InterPro" id="IPR001000">
    <property type="entry name" value="GH10_dom"/>
</dbReference>
<protein>
    <recommendedName>
        <fullName evidence="7">GH10 domain-containing protein</fullName>
    </recommendedName>
</protein>
<dbReference type="InterPro" id="IPR017853">
    <property type="entry name" value="GH"/>
</dbReference>
<evidence type="ECO:0000256" key="4">
    <source>
        <dbReference type="ARBA" id="ARBA00023277"/>
    </source>
</evidence>